<sequence length="390" mass="41894">MPVPAPISPISPTSGSDADFDAAEIERVVKSLSRRSPLPRSHFDPPTAAFLANRGRVVTLGMFIIDLFEVTDAAGNRVPGGDEAIGGGGIYAATAARLFLPPSHVGFIADKAPDFPPTFEDTLRRLGDGMVWFRPAEGETTRALNVYSGSKIGTGHQTFQYLARQAQLWPSDFLSPISPIATPRPEWIHVVCDIGRAGAVLDDAEKWRAQGWNGELAWEPLIRKPDPDALPKYVALARRFGVFSPNHLELQTILDEPDADAETCARLFHGHLAAMGGPVPAIVIRAGADGAFTLSREWTGWVPAYFQDSTRVVDPTGGGNSFFGGLLAGLALSDGDFRAATIYAATAASFAIEQRGLPIPTTSASGTELWNGESPWDRLHALARRVDLSE</sequence>
<evidence type="ECO:0000313" key="2">
    <source>
        <dbReference type="EMBL" id="KAL1406933.1"/>
    </source>
</evidence>
<dbReference type="Gene3D" id="3.40.1190.20">
    <property type="match status" value="1"/>
</dbReference>
<accession>A0ABR3PWX9</accession>
<dbReference type="Pfam" id="PF00294">
    <property type="entry name" value="PfkB"/>
    <property type="match status" value="1"/>
</dbReference>
<reference evidence="2 3" key="1">
    <citation type="submission" date="2023-08" db="EMBL/GenBank/DDBJ databases">
        <title>Annotated Genome Sequence of Vanrija albida AlHP1.</title>
        <authorList>
            <person name="Herzog R."/>
        </authorList>
    </citation>
    <scope>NUCLEOTIDE SEQUENCE [LARGE SCALE GENOMIC DNA]</scope>
    <source>
        <strain evidence="2 3">AlHP1</strain>
    </source>
</reference>
<evidence type="ECO:0000313" key="3">
    <source>
        <dbReference type="Proteomes" id="UP001565368"/>
    </source>
</evidence>
<dbReference type="InterPro" id="IPR029056">
    <property type="entry name" value="Ribokinase-like"/>
</dbReference>
<feature type="domain" description="Carbohydrate kinase PfkB" evidence="1">
    <location>
        <begin position="219"/>
        <end position="358"/>
    </location>
</feature>
<dbReference type="PANTHER" id="PTHR47098:SF2">
    <property type="entry name" value="PROTEIN MAK32"/>
    <property type="match status" value="1"/>
</dbReference>
<dbReference type="InterPro" id="IPR011611">
    <property type="entry name" value="PfkB_dom"/>
</dbReference>
<protein>
    <recommendedName>
        <fullName evidence="1">Carbohydrate kinase PfkB domain-containing protein</fullName>
    </recommendedName>
</protein>
<keyword evidence="3" id="KW-1185">Reference proteome</keyword>
<dbReference type="SUPFAM" id="SSF53613">
    <property type="entry name" value="Ribokinase-like"/>
    <property type="match status" value="1"/>
</dbReference>
<dbReference type="EMBL" id="JBBXJM010000005">
    <property type="protein sequence ID" value="KAL1406933.1"/>
    <property type="molecule type" value="Genomic_DNA"/>
</dbReference>
<proteinExistence type="predicted"/>
<comment type="caution">
    <text evidence="2">The sequence shown here is derived from an EMBL/GenBank/DDBJ whole genome shotgun (WGS) entry which is preliminary data.</text>
</comment>
<evidence type="ECO:0000259" key="1">
    <source>
        <dbReference type="Pfam" id="PF00294"/>
    </source>
</evidence>
<gene>
    <name evidence="2" type="ORF">Q8F55_006345</name>
</gene>
<dbReference type="RefSeq" id="XP_069206877.1">
    <property type="nucleotide sequence ID" value="XM_069354806.1"/>
</dbReference>
<dbReference type="PANTHER" id="PTHR47098">
    <property type="entry name" value="PROTEIN MAK32"/>
    <property type="match status" value="1"/>
</dbReference>
<dbReference type="GeneID" id="95987388"/>
<organism evidence="2 3">
    <name type="scientific">Vanrija albida</name>
    <dbReference type="NCBI Taxonomy" id="181172"/>
    <lineage>
        <taxon>Eukaryota</taxon>
        <taxon>Fungi</taxon>
        <taxon>Dikarya</taxon>
        <taxon>Basidiomycota</taxon>
        <taxon>Agaricomycotina</taxon>
        <taxon>Tremellomycetes</taxon>
        <taxon>Trichosporonales</taxon>
        <taxon>Trichosporonaceae</taxon>
        <taxon>Vanrija</taxon>
    </lineage>
</organism>
<dbReference type="Proteomes" id="UP001565368">
    <property type="component" value="Unassembled WGS sequence"/>
</dbReference>
<name>A0ABR3PWX9_9TREE</name>